<evidence type="ECO:0000256" key="1">
    <source>
        <dbReference type="ARBA" id="ARBA00011073"/>
    </source>
</evidence>
<proteinExistence type="inferred from homology"/>
<evidence type="ECO:0000313" key="13">
    <source>
        <dbReference type="Proteomes" id="UP000019426"/>
    </source>
</evidence>
<dbReference type="PRINTS" id="PR00723">
    <property type="entry name" value="SUBTILISIN"/>
</dbReference>
<dbReference type="Gene3D" id="3.40.50.200">
    <property type="entry name" value="Peptidase S8/S53 domain"/>
    <property type="match status" value="2"/>
</dbReference>
<evidence type="ECO:0000313" key="12">
    <source>
        <dbReference type="EMBL" id="CDM69693.1"/>
    </source>
</evidence>
<feature type="transmembrane region" description="Helical" evidence="9">
    <location>
        <begin position="1076"/>
        <end position="1097"/>
    </location>
</feature>
<evidence type="ECO:0000256" key="8">
    <source>
        <dbReference type="SAM" id="MobiDB-lite"/>
    </source>
</evidence>
<dbReference type="PROSITE" id="PS00137">
    <property type="entry name" value="SUBTILASE_HIS"/>
    <property type="match status" value="1"/>
</dbReference>
<feature type="domain" description="Peptidase S8/S53" evidence="10">
    <location>
        <begin position="119"/>
        <end position="298"/>
    </location>
</feature>
<feature type="active site" description="Charge relay system" evidence="5 6">
    <location>
        <position position="128"/>
    </location>
</feature>
<dbReference type="KEGG" id="clt:CM240_2569"/>
<evidence type="ECO:0000259" key="10">
    <source>
        <dbReference type="Pfam" id="PF00082"/>
    </source>
</evidence>
<organism evidence="12 13">
    <name type="scientific">Clostridium bornimense</name>
    <dbReference type="NCBI Taxonomy" id="1216932"/>
    <lineage>
        <taxon>Bacteria</taxon>
        <taxon>Bacillati</taxon>
        <taxon>Bacillota</taxon>
        <taxon>Clostridia</taxon>
        <taxon>Eubacteriales</taxon>
        <taxon>Clostridiaceae</taxon>
        <taxon>Clostridium</taxon>
    </lineage>
</organism>
<dbReference type="InterPro" id="IPR023828">
    <property type="entry name" value="Peptidase_S8_Ser-AS"/>
</dbReference>
<feature type="domain" description="Csp protease B prodomain" evidence="11">
    <location>
        <begin position="3"/>
        <end position="93"/>
    </location>
</feature>
<dbReference type="Gene3D" id="2.60.120.1290">
    <property type="match status" value="2"/>
</dbReference>
<dbReference type="Pfam" id="PF18425">
    <property type="entry name" value="CspB_prodomain"/>
    <property type="match status" value="1"/>
</dbReference>
<dbReference type="InterPro" id="IPR015500">
    <property type="entry name" value="Peptidase_S8_subtilisin-rel"/>
</dbReference>
<feature type="active site" description="Charge relay system" evidence="5 6">
    <location>
        <position position="186"/>
    </location>
</feature>
<evidence type="ECO:0000256" key="3">
    <source>
        <dbReference type="ARBA" id="ARBA00022801"/>
    </source>
</evidence>
<evidence type="ECO:0000256" key="7">
    <source>
        <dbReference type="RuleBase" id="RU003355"/>
    </source>
</evidence>
<evidence type="ECO:0000256" key="4">
    <source>
        <dbReference type="ARBA" id="ARBA00022825"/>
    </source>
</evidence>
<dbReference type="PROSITE" id="PS00138">
    <property type="entry name" value="SUBTILASE_SER"/>
    <property type="match status" value="1"/>
</dbReference>
<dbReference type="InterPro" id="IPR041365">
    <property type="entry name" value="CspB_prodomain"/>
</dbReference>
<dbReference type="HOGENOM" id="CLU_280707_0_0_9"/>
<dbReference type="InterPro" id="IPR023827">
    <property type="entry name" value="Peptidase_S8_Asp-AS"/>
</dbReference>
<dbReference type="PATRIC" id="fig|1216932.3.peg.2536"/>
<evidence type="ECO:0000256" key="6">
    <source>
        <dbReference type="PROSITE-ProRule" id="PRU01240"/>
    </source>
</evidence>
<dbReference type="Proteomes" id="UP000019426">
    <property type="component" value="Chromosome M2/40_rep1"/>
</dbReference>
<dbReference type="GO" id="GO:0006508">
    <property type="term" value="P:proteolysis"/>
    <property type="evidence" value="ECO:0007669"/>
    <property type="project" value="UniProtKB-KW"/>
</dbReference>
<evidence type="ECO:0000256" key="2">
    <source>
        <dbReference type="ARBA" id="ARBA00022670"/>
    </source>
</evidence>
<dbReference type="RefSeq" id="WP_051483830.1">
    <property type="nucleotide sequence ID" value="NZ_HG917868.1"/>
</dbReference>
<feature type="domain" description="Peptidase S8/S53" evidence="10">
    <location>
        <begin position="1007"/>
        <end position="1132"/>
    </location>
</feature>
<keyword evidence="4 6" id="KW-0720">Serine protease</keyword>
<dbReference type="Pfam" id="PF00082">
    <property type="entry name" value="Peptidase_S8"/>
    <property type="match status" value="4"/>
</dbReference>
<protein>
    <submittedName>
        <fullName evidence="12">Subtilisin like protease</fullName>
    </submittedName>
</protein>
<dbReference type="eggNOG" id="COG1404">
    <property type="taxonomic scope" value="Bacteria"/>
</dbReference>
<dbReference type="PANTHER" id="PTHR43806:SF11">
    <property type="entry name" value="CEREVISIN-RELATED"/>
    <property type="match status" value="1"/>
</dbReference>
<gene>
    <name evidence="12" type="ORF">CM240_2569</name>
</gene>
<keyword evidence="9" id="KW-0472">Membrane</keyword>
<name>W6RYZ3_9CLOT</name>
<dbReference type="InterPro" id="IPR050131">
    <property type="entry name" value="Peptidase_S8_subtilisin-like"/>
</dbReference>
<dbReference type="GO" id="GO:0004252">
    <property type="term" value="F:serine-type endopeptidase activity"/>
    <property type="evidence" value="ECO:0007669"/>
    <property type="project" value="UniProtKB-UniRule"/>
</dbReference>
<evidence type="ECO:0000256" key="5">
    <source>
        <dbReference type="PIRSR" id="PIRSR615500-1"/>
    </source>
</evidence>
<dbReference type="OrthoDB" id="2744137at2"/>
<dbReference type="PROSITE" id="PS51892">
    <property type="entry name" value="SUBTILASE"/>
    <property type="match status" value="1"/>
</dbReference>
<dbReference type="InterPro" id="IPR000209">
    <property type="entry name" value="Peptidase_S8/S53_dom"/>
</dbReference>
<dbReference type="InterPro" id="IPR034045">
    <property type="entry name" value="Pep_S8_CspA-like"/>
</dbReference>
<feature type="region of interest" description="Disordered" evidence="8">
    <location>
        <begin position="565"/>
        <end position="584"/>
    </location>
</feature>
<keyword evidence="9" id="KW-1133">Transmembrane helix</keyword>
<dbReference type="InterPro" id="IPR036852">
    <property type="entry name" value="Peptidase_S8/S53_dom_sf"/>
</dbReference>
<dbReference type="Gene3D" id="3.30.70.2980">
    <property type="match status" value="1"/>
</dbReference>
<feature type="domain" description="Peptidase S8/S53" evidence="10">
    <location>
        <begin position="675"/>
        <end position="794"/>
    </location>
</feature>
<keyword evidence="9" id="KW-0812">Transmembrane</keyword>
<keyword evidence="2 6" id="KW-0645">Protease</keyword>
<comment type="similarity">
    <text evidence="1 6 7">Belongs to the peptidase S8 family.</text>
</comment>
<dbReference type="PANTHER" id="PTHR43806">
    <property type="entry name" value="PEPTIDASE S8"/>
    <property type="match status" value="1"/>
</dbReference>
<dbReference type="PROSITE" id="PS00136">
    <property type="entry name" value="SUBTILASE_ASP"/>
    <property type="match status" value="1"/>
</dbReference>
<keyword evidence="13" id="KW-1185">Reference proteome</keyword>
<evidence type="ECO:0000256" key="9">
    <source>
        <dbReference type="SAM" id="Phobius"/>
    </source>
</evidence>
<feature type="active site" description="Charge relay system" evidence="5 6">
    <location>
        <position position="494"/>
    </location>
</feature>
<keyword evidence="3 6" id="KW-0378">Hydrolase</keyword>
<feature type="compositionally biased region" description="Polar residues" evidence="8">
    <location>
        <begin position="568"/>
        <end position="584"/>
    </location>
</feature>
<accession>W6RYZ3</accession>
<evidence type="ECO:0000259" key="11">
    <source>
        <dbReference type="Pfam" id="PF18425"/>
    </source>
</evidence>
<reference evidence="12 13" key="1">
    <citation type="submission" date="2013-11" db="EMBL/GenBank/DDBJ databases">
        <title>Complete genome sequence of Clostridum sp. M2/40.</title>
        <authorList>
            <person name="Wibberg D."/>
            <person name="Puehler A."/>
            <person name="Schlueter A."/>
        </authorList>
    </citation>
    <scope>NUCLEOTIDE SEQUENCE [LARGE SCALE GENOMIC DNA]</scope>
    <source>
        <strain evidence="13">M2/40</strain>
    </source>
</reference>
<dbReference type="CDD" id="cd07478">
    <property type="entry name" value="Peptidases_S8_CspA-like"/>
    <property type="match status" value="2"/>
</dbReference>
<dbReference type="AlphaFoldDB" id="W6RYZ3"/>
<dbReference type="SUPFAM" id="SSF52743">
    <property type="entry name" value="Subtilisin-like"/>
    <property type="match status" value="2"/>
</dbReference>
<sequence length="1172" mass="128295">MENVEGIINLLNRVPPEVRYKLLQYSQNEIYGPGKIEFIVLYGIKVDVVSEKVEAIGGQLEDLGFGFGIVTIDFSKLDELYAIEEIDYIELPKTLFETAEASNREIGATQVWEQYGLSGSGVIIGFIDSGIDYTHPAFINEDGTTRIDYIYDLSLQGQVFNADDINRALKSSDPYSIVPSQDEAGHGTHVAGIAAAGGKIDKRYYGVAYESSIAMVKFTRSGKTLFGKSSQLMRGLKFLLDKSIELNKPIVINISFATNSGAHDGSSLLEQYIDTLSRIEKVTIVIAGGNEGEAAHHVGRSLQGTTEIEETFNVAEGERAIILQLYKPILWNISLEIRCPCNVNSGLIAMREGFYSGDIGNNEYYISVSGPLPFSIEGDISIAILGKGENLSSGIYSIYMTIAGEPGEYNMWLPILETLSKDTKFLNPNPYNTVGIPGTVENVITVGSYNMATGNVSPFSGRGGIVEKPDLLAPGQSILGPIPNGGIDSLTGTSMATPHVSGAAALLCQYGIVKGFDLYMYGNRLKYFLLKGARRTRTDVVYPNDTWGYGLLSLPGAMDIVISKRETPSSQESETNEASSCESSFNNEKNWTVIVEYQGEAPPLGISGSTCSVRITENIALVSVPFKEWTNYIKPNEAGIVYFDKPSIYTLEAVSPLESANIIQFHNDIYLNLTGNGVVVGIIDTGIEYMEEDFIKEDGTSRIISIWDQTILSGNIPSGFPIGAEYTREEINRAIDLSKNGGDPYSIVPSRDEIGHGTSMASIIGGRGVKIEGGAPNCEFVIVKLKEARQAIKDYYGVSRINVPMYEDGNIIMALKYLVDISRSLKKPFVIFIGLGTNRGGHDGTTTMERYIENIGKFRGIAIVKGMGNQGDTEVHASGVIEKTGDTAEIELRVGPNEGSVEFQIWMSKPDKVSLSMVSPSGEVVEKIEAKLMQIEEVNFVLEGTKVEIKYYMPQELSGDEMIEVRLVNVVQGIWKFILIGDSIVNGNYNVWLPQRELLDPETKFLQSNNLITFTIPSSARYIINVGYYNQTANTLVAKSSRGYTRDGRIVPSVVAGGVAVPVIGRDGVVTTFTGASIAGAVLASAIVLMMQWGIVYGRDTTLYALKIENYIIRGARKRPGEVYPNPTTGYGELDLKGVFNSMRGLLLEEERTQIFIRHPSEFENEIKNTFI</sequence>
<dbReference type="InterPro" id="IPR022398">
    <property type="entry name" value="Peptidase_S8_His-AS"/>
</dbReference>
<feature type="domain" description="Peptidase S8/S53" evidence="10">
    <location>
        <begin position="430"/>
        <end position="533"/>
    </location>
</feature>
<dbReference type="STRING" id="1216932.CM240_2569"/>
<dbReference type="EMBL" id="HG917868">
    <property type="protein sequence ID" value="CDM69693.1"/>
    <property type="molecule type" value="Genomic_DNA"/>
</dbReference>